<gene>
    <name evidence="1" type="ORF">RMN56_08575</name>
</gene>
<dbReference type="EMBL" id="CP134876">
    <property type="protein sequence ID" value="WNM41381.1"/>
    <property type="molecule type" value="Genomic_DNA"/>
</dbReference>
<organism evidence="1 2">
    <name type="scientific">Micromonospora halotolerans</name>
    <dbReference type="NCBI Taxonomy" id="709879"/>
    <lineage>
        <taxon>Bacteria</taxon>
        <taxon>Bacillati</taxon>
        <taxon>Actinomycetota</taxon>
        <taxon>Actinomycetes</taxon>
        <taxon>Micromonosporales</taxon>
        <taxon>Micromonosporaceae</taxon>
        <taxon>Micromonospora</taxon>
    </lineage>
</organism>
<dbReference type="RefSeq" id="WP_313723296.1">
    <property type="nucleotide sequence ID" value="NZ_CP134876.1"/>
</dbReference>
<sequence length="57" mass="6632">MRIARHRIVSLLRERGQQVRADWVERELPERVNPDEHTGLFATLRLDPADLADTQSP</sequence>
<name>A0ABZ0A1E8_9ACTN</name>
<reference evidence="1 2" key="1">
    <citation type="submission" date="2023-09" db="EMBL/GenBank/DDBJ databases">
        <title>Micromonospora halotolerans DSM 45598 genome sequence.</title>
        <authorList>
            <person name="Mo P."/>
        </authorList>
    </citation>
    <scope>NUCLEOTIDE SEQUENCE [LARGE SCALE GENOMIC DNA]</scope>
    <source>
        <strain evidence="1 2">DSM 45598</strain>
    </source>
</reference>
<protein>
    <submittedName>
        <fullName evidence="1">Uncharacterized protein</fullName>
    </submittedName>
</protein>
<evidence type="ECO:0000313" key="2">
    <source>
        <dbReference type="Proteomes" id="UP001303001"/>
    </source>
</evidence>
<proteinExistence type="predicted"/>
<keyword evidence="2" id="KW-1185">Reference proteome</keyword>
<evidence type="ECO:0000313" key="1">
    <source>
        <dbReference type="EMBL" id="WNM41381.1"/>
    </source>
</evidence>
<dbReference type="Proteomes" id="UP001303001">
    <property type="component" value="Chromosome"/>
</dbReference>
<accession>A0ABZ0A1E8</accession>